<accession>A0A919R5T4</accession>
<gene>
    <name evidence="1" type="ORF">Sru01_27170</name>
</gene>
<dbReference type="EMBL" id="BOOU01000041">
    <property type="protein sequence ID" value="GII77735.1"/>
    <property type="molecule type" value="Genomic_DNA"/>
</dbReference>
<organism evidence="1 2">
    <name type="scientific">Sphaerisporangium rufum</name>
    <dbReference type="NCBI Taxonomy" id="1381558"/>
    <lineage>
        <taxon>Bacteria</taxon>
        <taxon>Bacillati</taxon>
        <taxon>Actinomycetota</taxon>
        <taxon>Actinomycetes</taxon>
        <taxon>Streptosporangiales</taxon>
        <taxon>Streptosporangiaceae</taxon>
        <taxon>Sphaerisporangium</taxon>
    </lineage>
</organism>
<dbReference type="AlphaFoldDB" id="A0A919R5T4"/>
<comment type="caution">
    <text evidence="1">The sequence shown here is derived from an EMBL/GenBank/DDBJ whole genome shotgun (WGS) entry which is preliminary data.</text>
</comment>
<keyword evidence="2" id="KW-1185">Reference proteome</keyword>
<sequence length="73" mass="7917">MSNDAITTAPRDTVPGWRIFRSDAGRLWATRQERFGEAAEKLGAARTVDGDDWPQLCGEIAAQESLALLALTA</sequence>
<protein>
    <submittedName>
        <fullName evidence="1">Uncharacterized protein</fullName>
    </submittedName>
</protein>
<proteinExistence type="predicted"/>
<evidence type="ECO:0000313" key="1">
    <source>
        <dbReference type="EMBL" id="GII77735.1"/>
    </source>
</evidence>
<dbReference type="RefSeq" id="WP_203984727.1">
    <property type="nucleotide sequence ID" value="NZ_BOOU01000041.1"/>
</dbReference>
<dbReference type="Proteomes" id="UP000655287">
    <property type="component" value="Unassembled WGS sequence"/>
</dbReference>
<reference evidence="1" key="1">
    <citation type="submission" date="2021-01" db="EMBL/GenBank/DDBJ databases">
        <title>Whole genome shotgun sequence of Sphaerisporangium rufum NBRC 109079.</title>
        <authorList>
            <person name="Komaki H."/>
            <person name="Tamura T."/>
        </authorList>
    </citation>
    <scope>NUCLEOTIDE SEQUENCE</scope>
    <source>
        <strain evidence="1">NBRC 109079</strain>
    </source>
</reference>
<evidence type="ECO:0000313" key="2">
    <source>
        <dbReference type="Proteomes" id="UP000655287"/>
    </source>
</evidence>
<name>A0A919R5T4_9ACTN</name>